<evidence type="ECO:0008006" key="6">
    <source>
        <dbReference type="Google" id="ProtNLM"/>
    </source>
</evidence>
<keyword evidence="5" id="KW-1185">Reference proteome</keyword>
<evidence type="ECO:0000256" key="2">
    <source>
        <dbReference type="ARBA" id="ARBA00023098"/>
    </source>
</evidence>
<evidence type="ECO:0000256" key="3">
    <source>
        <dbReference type="SAM" id="SignalP"/>
    </source>
</evidence>
<name>A0AAF0PLY1_SOLVR</name>
<keyword evidence="1" id="KW-0677">Repeat</keyword>
<dbReference type="AlphaFoldDB" id="A0AAF0PLY1"/>
<dbReference type="PANTHER" id="PTHR18896">
    <property type="entry name" value="PHOSPHOLIPASE D"/>
    <property type="match status" value="1"/>
</dbReference>
<dbReference type="SUPFAM" id="SSF56024">
    <property type="entry name" value="Phospholipase D/nuclease"/>
    <property type="match status" value="1"/>
</dbReference>
<dbReference type="Gene3D" id="3.30.870.10">
    <property type="entry name" value="Endonuclease Chain A"/>
    <property type="match status" value="1"/>
</dbReference>
<dbReference type="GO" id="GO:0005886">
    <property type="term" value="C:plasma membrane"/>
    <property type="evidence" value="ECO:0007669"/>
    <property type="project" value="TreeGrafter"/>
</dbReference>
<evidence type="ECO:0000313" key="5">
    <source>
        <dbReference type="Proteomes" id="UP001234989"/>
    </source>
</evidence>
<feature type="chain" id="PRO_5042115244" description="Phospholipase D" evidence="3">
    <location>
        <begin position="22"/>
        <end position="306"/>
    </location>
</feature>
<feature type="signal peptide" evidence="3">
    <location>
        <begin position="1"/>
        <end position="21"/>
    </location>
</feature>
<dbReference type="Proteomes" id="UP001234989">
    <property type="component" value="Chromosome 1"/>
</dbReference>
<dbReference type="PANTHER" id="PTHR18896:SF169">
    <property type="entry name" value="PHOSPHOLIPASE D"/>
    <property type="match status" value="1"/>
</dbReference>
<organism evidence="4 5">
    <name type="scientific">Solanum verrucosum</name>
    <dbReference type="NCBI Taxonomy" id="315347"/>
    <lineage>
        <taxon>Eukaryota</taxon>
        <taxon>Viridiplantae</taxon>
        <taxon>Streptophyta</taxon>
        <taxon>Embryophyta</taxon>
        <taxon>Tracheophyta</taxon>
        <taxon>Spermatophyta</taxon>
        <taxon>Magnoliopsida</taxon>
        <taxon>eudicotyledons</taxon>
        <taxon>Gunneridae</taxon>
        <taxon>Pentapetalae</taxon>
        <taxon>asterids</taxon>
        <taxon>lamiids</taxon>
        <taxon>Solanales</taxon>
        <taxon>Solanaceae</taxon>
        <taxon>Solanoideae</taxon>
        <taxon>Solaneae</taxon>
        <taxon>Solanum</taxon>
    </lineage>
</organism>
<gene>
    <name evidence="4" type="ORF">MTR67_000507</name>
</gene>
<evidence type="ECO:0000313" key="4">
    <source>
        <dbReference type="EMBL" id="WMV07122.1"/>
    </source>
</evidence>
<protein>
    <recommendedName>
        <fullName evidence="6">Phospholipase D</fullName>
    </recommendedName>
</protein>
<keyword evidence="2" id="KW-0443">Lipid metabolism</keyword>
<keyword evidence="3" id="KW-0732">Signal</keyword>
<proteinExistence type="predicted"/>
<sequence>FALLASALHLFILVLTNWSRGITFPAFGGVLYTFFKDRQGCQVTLNSDADISDDIRNYLKSQGLFESQRCWEDIFDAINNVKHMIYIAGWSVYTKITLIRNPKRPKVGGELTLEELLKKKASEGVNVLLLVWDNITSDEWKDNDSGVSSWYNVYSSQKTIVVDTEIPRGMSHKSMIVSFLGGIDLCDGRYDTRDHSLFRTLDTVHKQDFYQPSCPGSSIAKGGPREPWGDIHCRLEGPVVWNVLYNFEQRWRKQIGNRFIYSMNEIDKFIIRPTKVTTSRDRETWNVQIFWSIDGGAVTDFPVNPE</sequence>
<reference evidence="4" key="1">
    <citation type="submission" date="2023-08" db="EMBL/GenBank/DDBJ databases">
        <title>A de novo genome assembly of Solanum verrucosum Schlechtendal, a Mexican diploid species geographically isolated from the other diploid A-genome species in potato relatives.</title>
        <authorList>
            <person name="Hosaka K."/>
        </authorList>
    </citation>
    <scope>NUCLEOTIDE SEQUENCE</scope>
    <source>
        <tissue evidence="4">Young leaves</tissue>
    </source>
</reference>
<dbReference type="GO" id="GO:0004630">
    <property type="term" value="F:phospholipase D activity"/>
    <property type="evidence" value="ECO:0007669"/>
    <property type="project" value="TreeGrafter"/>
</dbReference>
<accession>A0AAF0PLY1</accession>
<dbReference type="EMBL" id="CP133612">
    <property type="protein sequence ID" value="WMV07122.1"/>
    <property type="molecule type" value="Genomic_DNA"/>
</dbReference>
<dbReference type="GO" id="GO:0009395">
    <property type="term" value="P:phospholipid catabolic process"/>
    <property type="evidence" value="ECO:0007669"/>
    <property type="project" value="TreeGrafter"/>
</dbReference>
<evidence type="ECO:0000256" key="1">
    <source>
        <dbReference type="ARBA" id="ARBA00022737"/>
    </source>
</evidence>
<dbReference type="InterPro" id="IPR015679">
    <property type="entry name" value="PLipase_D_fam"/>
</dbReference>
<feature type="non-terminal residue" evidence="4">
    <location>
        <position position="1"/>
    </location>
</feature>